<reference evidence="1 2" key="1">
    <citation type="submission" date="2016-10" db="EMBL/GenBank/DDBJ databases">
        <authorList>
            <person name="Varghese N."/>
            <person name="Submissions S."/>
        </authorList>
    </citation>
    <scope>NUCLEOTIDE SEQUENCE [LARGE SCALE GENOMIC DNA]</scope>
    <source>
        <strain evidence="1 2">LMG 22274</strain>
    </source>
</reference>
<name>A0AAQ1JRZ5_9BURK</name>
<proteinExistence type="predicted"/>
<dbReference type="GeneID" id="61304894"/>
<accession>A0AAQ1JRZ5</accession>
<dbReference type="EMBL" id="FNZM01000001">
    <property type="protein sequence ID" value="SEI89531.1"/>
    <property type="molecule type" value="Genomic_DNA"/>
</dbReference>
<dbReference type="AlphaFoldDB" id="A0AAQ1JRZ5"/>
<protein>
    <recommendedName>
        <fullName evidence="3">DUF2917 domain-containing protein</fullName>
    </recommendedName>
</protein>
<evidence type="ECO:0000313" key="2">
    <source>
        <dbReference type="Proteomes" id="UP000183529"/>
    </source>
</evidence>
<organism evidence="1 2">
    <name type="scientific">Paraburkholderia tropica</name>
    <dbReference type="NCBI Taxonomy" id="92647"/>
    <lineage>
        <taxon>Bacteria</taxon>
        <taxon>Pseudomonadati</taxon>
        <taxon>Pseudomonadota</taxon>
        <taxon>Betaproteobacteria</taxon>
        <taxon>Burkholderiales</taxon>
        <taxon>Burkholderiaceae</taxon>
        <taxon>Paraburkholderia</taxon>
    </lineage>
</organism>
<evidence type="ECO:0008006" key="3">
    <source>
        <dbReference type="Google" id="ProtNLM"/>
    </source>
</evidence>
<sequence length="151" mass="16840">MDEASQQPGVCSAVPAFGADFGADFAAHDVALPALSIHFAVPRATTLTWRVSADGTLRVYGARIWLTRARSPYDHWLNPGDMLRVHRGERLWLSADDINDTDHTPDAATRRPLARVTLTSAWRQPSFASVAVERLAAWLDLRVLRLLRRAR</sequence>
<dbReference type="Proteomes" id="UP000183529">
    <property type="component" value="Unassembled WGS sequence"/>
</dbReference>
<gene>
    <name evidence="1" type="ORF">SAMN05216550_101325</name>
</gene>
<dbReference type="InterPro" id="IPR021317">
    <property type="entry name" value="DUF2917"/>
</dbReference>
<dbReference type="Pfam" id="PF11142">
    <property type="entry name" value="DUF2917"/>
    <property type="match status" value="1"/>
</dbReference>
<comment type="caution">
    <text evidence="1">The sequence shown here is derived from an EMBL/GenBank/DDBJ whole genome shotgun (WGS) entry which is preliminary data.</text>
</comment>
<dbReference type="RefSeq" id="WP_074981231.1">
    <property type="nucleotide sequence ID" value="NZ_CADFGN010000005.1"/>
</dbReference>
<evidence type="ECO:0000313" key="1">
    <source>
        <dbReference type="EMBL" id="SEI89531.1"/>
    </source>
</evidence>